<evidence type="ECO:0000313" key="4">
    <source>
        <dbReference type="EMBL" id="ROO88779.1"/>
    </source>
</evidence>
<dbReference type="Proteomes" id="UP000272400">
    <property type="component" value="Unassembled WGS sequence"/>
</dbReference>
<gene>
    <name evidence="4" type="ORF">EDD29_6458</name>
</gene>
<keyword evidence="5" id="KW-1185">Reference proteome</keyword>
<dbReference type="GO" id="GO:0016787">
    <property type="term" value="F:hydrolase activity"/>
    <property type="evidence" value="ECO:0007669"/>
    <property type="project" value="UniProtKB-KW"/>
</dbReference>
<keyword evidence="2 4" id="KW-0378">Hydrolase</keyword>
<dbReference type="InterPro" id="IPR050792">
    <property type="entry name" value="ADP-ribosylglycohydrolase"/>
</dbReference>
<evidence type="ECO:0000256" key="1">
    <source>
        <dbReference type="ARBA" id="ARBA00010702"/>
    </source>
</evidence>
<evidence type="ECO:0000256" key="3">
    <source>
        <dbReference type="PIRSR" id="PIRSR605502-1"/>
    </source>
</evidence>
<dbReference type="InterPro" id="IPR005502">
    <property type="entry name" value="Ribosyl_crysJ1"/>
</dbReference>
<comment type="caution">
    <text evidence="4">The sequence shown here is derived from an EMBL/GenBank/DDBJ whole genome shotgun (WGS) entry which is preliminary data.</text>
</comment>
<keyword evidence="3" id="KW-0479">Metal-binding</keyword>
<name>A0A3N1D5M4_9ACTN</name>
<feature type="binding site" evidence="3">
    <location>
        <position position="63"/>
    </location>
    <ligand>
        <name>Mg(2+)</name>
        <dbReference type="ChEBI" id="CHEBI:18420"/>
        <label>1</label>
    </ligand>
</feature>
<proteinExistence type="inferred from homology"/>
<sequence length="350" mass="35536">MTGESVTYQEQVLGCVVAGAIGDALGAGVEFQSLAQIRGTHGPDGVAGPLPCYGVDGAVVTDDTQMTLFTLEGLLRASAGADDGEIAESVHRAHRRWYATQRLSGPGRGPVTLPDAGTVDLDGGLSDAVWLYAQRAPGNACLSGLTSPRRGTPGHPANPDSKGCGAVMRSAPFGLVPAWSPARAFALAAECGAQTHGHPTGHLAAAAFAAIVRHLLSGDDVARAVGHTLDLLEAHPQGGETRSAIVGAVAAASNGAPSAERLESLGEGWVAEEALAMSVYCALVHADDLPAALLLAVNHSGDSDSTGAITGNLLGLRHGRAALPDVWLNALEGRTTIEGISSAFATHFSS</sequence>
<evidence type="ECO:0000313" key="5">
    <source>
        <dbReference type="Proteomes" id="UP000272400"/>
    </source>
</evidence>
<comment type="cofactor">
    <cofactor evidence="3">
        <name>Mg(2+)</name>
        <dbReference type="ChEBI" id="CHEBI:18420"/>
    </cofactor>
    <text evidence="3">Binds 2 magnesium ions per subunit.</text>
</comment>
<accession>A0A3N1D5M4</accession>
<dbReference type="RefSeq" id="WP_123667975.1">
    <property type="nucleotide sequence ID" value="NZ_RJKE01000001.1"/>
</dbReference>
<dbReference type="PANTHER" id="PTHR16222">
    <property type="entry name" value="ADP-RIBOSYLGLYCOHYDROLASE"/>
    <property type="match status" value="1"/>
</dbReference>
<reference evidence="4 5" key="1">
    <citation type="submission" date="2018-11" db="EMBL/GenBank/DDBJ databases">
        <title>Sequencing the genomes of 1000 actinobacteria strains.</title>
        <authorList>
            <person name="Klenk H.-P."/>
        </authorList>
    </citation>
    <scope>NUCLEOTIDE SEQUENCE [LARGE SCALE GENOMIC DNA]</scope>
    <source>
        <strain evidence="4 5">DSM 44254</strain>
    </source>
</reference>
<feature type="binding site" evidence="3">
    <location>
        <position position="62"/>
    </location>
    <ligand>
        <name>Mg(2+)</name>
        <dbReference type="ChEBI" id="CHEBI:18420"/>
        <label>1</label>
    </ligand>
</feature>
<organism evidence="4 5">
    <name type="scientific">Actinocorallia herbida</name>
    <dbReference type="NCBI Taxonomy" id="58109"/>
    <lineage>
        <taxon>Bacteria</taxon>
        <taxon>Bacillati</taxon>
        <taxon>Actinomycetota</taxon>
        <taxon>Actinomycetes</taxon>
        <taxon>Streptosporangiales</taxon>
        <taxon>Thermomonosporaceae</taxon>
        <taxon>Actinocorallia</taxon>
    </lineage>
</organism>
<dbReference type="GO" id="GO:0046872">
    <property type="term" value="F:metal ion binding"/>
    <property type="evidence" value="ECO:0007669"/>
    <property type="project" value="UniProtKB-KW"/>
</dbReference>
<keyword evidence="3" id="KW-0460">Magnesium</keyword>
<feature type="binding site" evidence="3">
    <location>
        <position position="302"/>
    </location>
    <ligand>
        <name>Mg(2+)</name>
        <dbReference type="ChEBI" id="CHEBI:18420"/>
        <label>2</label>
    </ligand>
</feature>
<dbReference type="Gene3D" id="1.10.4080.10">
    <property type="entry name" value="ADP-ribosylation/Crystallin J1"/>
    <property type="match status" value="1"/>
</dbReference>
<protein>
    <submittedName>
        <fullName evidence="4">ADP-ribosylglycohydrolase</fullName>
    </submittedName>
</protein>
<dbReference type="PANTHER" id="PTHR16222:SF24">
    <property type="entry name" value="ADP-RIBOSYLHYDROLASE ARH3"/>
    <property type="match status" value="1"/>
</dbReference>
<dbReference type="AlphaFoldDB" id="A0A3N1D5M4"/>
<feature type="binding site" evidence="3">
    <location>
        <position position="305"/>
    </location>
    <ligand>
        <name>Mg(2+)</name>
        <dbReference type="ChEBI" id="CHEBI:18420"/>
        <label>2</label>
    </ligand>
</feature>
<evidence type="ECO:0000256" key="2">
    <source>
        <dbReference type="ARBA" id="ARBA00022801"/>
    </source>
</evidence>
<dbReference type="EMBL" id="RJKE01000001">
    <property type="protein sequence ID" value="ROO88779.1"/>
    <property type="molecule type" value="Genomic_DNA"/>
</dbReference>
<dbReference type="Pfam" id="PF03747">
    <property type="entry name" value="ADP_ribosyl_GH"/>
    <property type="match status" value="1"/>
</dbReference>
<dbReference type="OrthoDB" id="9798107at2"/>
<comment type="similarity">
    <text evidence="1">Belongs to the ADP-ribosylglycohydrolase family.</text>
</comment>
<dbReference type="SUPFAM" id="SSF101478">
    <property type="entry name" value="ADP-ribosylglycohydrolase"/>
    <property type="match status" value="1"/>
</dbReference>
<dbReference type="InterPro" id="IPR036705">
    <property type="entry name" value="Ribosyl_crysJ1_sf"/>
</dbReference>
<feature type="binding site" evidence="3">
    <location>
        <position position="304"/>
    </location>
    <ligand>
        <name>Mg(2+)</name>
        <dbReference type="ChEBI" id="CHEBI:18420"/>
        <label>2</label>
    </ligand>
</feature>
<feature type="binding site" evidence="3">
    <location>
        <position position="61"/>
    </location>
    <ligand>
        <name>Mg(2+)</name>
        <dbReference type="ChEBI" id="CHEBI:18420"/>
        <label>1</label>
    </ligand>
</feature>